<organism evidence="1 2">
    <name type="scientific">Desulfomonile tiedjei</name>
    <dbReference type="NCBI Taxonomy" id="2358"/>
    <lineage>
        <taxon>Bacteria</taxon>
        <taxon>Pseudomonadati</taxon>
        <taxon>Thermodesulfobacteriota</taxon>
        <taxon>Desulfomonilia</taxon>
        <taxon>Desulfomonilales</taxon>
        <taxon>Desulfomonilaceae</taxon>
        <taxon>Desulfomonile</taxon>
    </lineage>
</organism>
<evidence type="ECO:0000313" key="2">
    <source>
        <dbReference type="Proteomes" id="UP000807825"/>
    </source>
</evidence>
<evidence type="ECO:0000313" key="1">
    <source>
        <dbReference type="EMBL" id="MBI5250171.1"/>
    </source>
</evidence>
<comment type="caution">
    <text evidence="1">The sequence shown here is derived from an EMBL/GenBank/DDBJ whole genome shotgun (WGS) entry which is preliminary data.</text>
</comment>
<dbReference type="Proteomes" id="UP000807825">
    <property type="component" value="Unassembled WGS sequence"/>
</dbReference>
<name>A0A9D6Z6J0_9BACT</name>
<gene>
    <name evidence="1" type="ORF">HY912_11815</name>
</gene>
<dbReference type="EMBL" id="JACRDE010000313">
    <property type="protein sequence ID" value="MBI5250171.1"/>
    <property type="molecule type" value="Genomic_DNA"/>
</dbReference>
<reference evidence="1" key="1">
    <citation type="submission" date="2020-07" db="EMBL/GenBank/DDBJ databases">
        <title>Huge and variable diversity of episymbiotic CPR bacteria and DPANN archaea in groundwater ecosystems.</title>
        <authorList>
            <person name="He C.Y."/>
            <person name="Keren R."/>
            <person name="Whittaker M."/>
            <person name="Farag I.F."/>
            <person name="Doudna J."/>
            <person name="Cate J.H.D."/>
            <person name="Banfield J.F."/>
        </authorList>
    </citation>
    <scope>NUCLEOTIDE SEQUENCE</scope>
    <source>
        <strain evidence="1">NC_groundwater_1664_Pr3_B-0.1um_52_9</strain>
    </source>
</reference>
<sequence>MCTKFSKSGATVLLLGLFALVLLARPPHSYPTETYSFGVVPQYDQRHLFRIWKPLLDLLQERAGLSFKLATTKRIPEFEKDYEQGCYDFIYLNPYHLLKASESQGYFPIICDRTDLHGILVVRKDSPIEDVKELNGKVVAFPSPNALGASLLMRADLLRIYHLRFSPVYVNSHDSVYLHVVKGLADAGGGVQKTLQEQEEPVQDSLRILYTTRGIPSHPIAVHPRVPKSATDKLISAFVELQATKKGQELLSKIPMNHPVPTSMDAYSIMKDWGLEPFWVEK</sequence>
<accession>A0A9D6Z6J0</accession>
<dbReference type="AlphaFoldDB" id="A0A9D6Z6J0"/>
<proteinExistence type="predicted"/>
<protein>
    <submittedName>
        <fullName evidence="1">Phosphate/phosphite/phosphonate ABC transporter substrate-binding protein</fullName>
    </submittedName>
</protein>
<dbReference type="Pfam" id="PF12974">
    <property type="entry name" value="Phosphonate-bd"/>
    <property type="match status" value="1"/>
</dbReference>
<dbReference type="PANTHER" id="PTHR35841">
    <property type="entry name" value="PHOSPHONATES-BINDING PERIPLASMIC PROTEIN"/>
    <property type="match status" value="1"/>
</dbReference>
<dbReference type="Gene3D" id="3.40.190.10">
    <property type="entry name" value="Periplasmic binding protein-like II"/>
    <property type="match status" value="2"/>
</dbReference>
<dbReference type="SUPFAM" id="SSF53850">
    <property type="entry name" value="Periplasmic binding protein-like II"/>
    <property type="match status" value="1"/>
</dbReference>
<dbReference type="PANTHER" id="PTHR35841:SF1">
    <property type="entry name" value="PHOSPHONATES-BINDING PERIPLASMIC PROTEIN"/>
    <property type="match status" value="1"/>
</dbReference>